<feature type="region of interest" description="Disordered" evidence="1">
    <location>
        <begin position="1"/>
        <end position="43"/>
    </location>
</feature>
<feature type="domain" description="HNH nuclease" evidence="2">
    <location>
        <begin position="61"/>
        <end position="123"/>
    </location>
</feature>
<dbReference type="Proteomes" id="UP000306985">
    <property type="component" value="Unassembled WGS sequence"/>
</dbReference>
<dbReference type="GO" id="GO:0004519">
    <property type="term" value="F:endonuclease activity"/>
    <property type="evidence" value="ECO:0007669"/>
    <property type="project" value="UniProtKB-KW"/>
</dbReference>
<gene>
    <name evidence="3" type="ORF">FDO65_07030</name>
</gene>
<keyword evidence="3" id="KW-0540">Nuclease</keyword>
<name>A0A4V6CWA6_9ACTN</name>
<keyword evidence="3" id="KW-0378">Hydrolase</keyword>
<dbReference type="SMART" id="SM00507">
    <property type="entry name" value="HNHc"/>
    <property type="match status" value="1"/>
</dbReference>
<reference evidence="3 4" key="1">
    <citation type="submission" date="2019-05" db="EMBL/GenBank/DDBJ databases">
        <title>Nakamurella sp. N5BH11, whole genome shotgun sequence.</title>
        <authorList>
            <person name="Tuo L."/>
        </authorList>
    </citation>
    <scope>NUCLEOTIDE SEQUENCE [LARGE SCALE GENOMIC DNA]</scope>
    <source>
        <strain evidence="3 4">N5BH11</strain>
    </source>
</reference>
<dbReference type="GO" id="GO:0003676">
    <property type="term" value="F:nucleic acid binding"/>
    <property type="evidence" value="ECO:0007669"/>
    <property type="project" value="InterPro"/>
</dbReference>
<evidence type="ECO:0000313" key="3">
    <source>
        <dbReference type="EMBL" id="TKV61345.1"/>
    </source>
</evidence>
<dbReference type="GO" id="GO:0008270">
    <property type="term" value="F:zinc ion binding"/>
    <property type="evidence" value="ECO:0007669"/>
    <property type="project" value="InterPro"/>
</dbReference>
<feature type="compositionally biased region" description="Polar residues" evidence="1">
    <location>
        <begin position="124"/>
        <end position="137"/>
    </location>
</feature>
<proteinExistence type="predicted"/>
<dbReference type="InterPro" id="IPR002711">
    <property type="entry name" value="HNH"/>
</dbReference>
<dbReference type="Pfam" id="PF01844">
    <property type="entry name" value="HNH"/>
    <property type="match status" value="1"/>
</dbReference>
<dbReference type="Gene3D" id="1.10.30.50">
    <property type="match status" value="1"/>
</dbReference>
<feature type="compositionally biased region" description="Basic residues" evidence="1">
    <location>
        <begin position="1"/>
        <end position="31"/>
    </location>
</feature>
<organism evidence="3 4">
    <name type="scientific">Nakamurella flava</name>
    <dbReference type="NCBI Taxonomy" id="2576308"/>
    <lineage>
        <taxon>Bacteria</taxon>
        <taxon>Bacillati</taxon>
        <taxon>Actinomycetota</taxon>
        <taxon>Actinomycetes</taxon>
        <taxon>Nakamurellales</taxon>
        <taxon>Nakamurellaceae</taxon>
        <taxon>Nakamurella</taxon>
    </lineage>
</organism>
<dbReference type="InterPro" id="IPR003615">
    <property type="entry name" value="HNH_nuc"/>
</dbReference>
<feature type="region of interest" description="Disordered" evidence="1">
    <location>
        <begin position="119"/>
        <end position="172"/>
    </location>
</feature>
<comment type="caution">
    <text evidence="3">The sequence shown here is derived from an EMBL/GenBank/DDBJ whole genome shotgun (WGS) entry which is preliminary data.</text>
</comment>
<protein>
    <submittedName>
        <fullName evidence="3">HNH endonuclease</fullName>
    </submittedName>
</protein>
<evidence type="ECO:0000259" key="2">
    <source>
        <dbReference type="SMART" id="SM00507"/>
    </source>
</evidence>
<evidence type="ECO:0000313" key="4">
    <source>
        <dbReference type="Proteomes" id="UP000306985"/>
    </source>
</evidence>
<dbReference type="EMBL" id="SZZH01000001">
    <property type="protein sequence ID" value="TKV61345.1"/>
    <property type="molecule type" value="Genomic_DNA"/>
</dbReference>
<keyword evidence="4" id="KW-1185">Reference proteome</keyword>
<keyword evidence="3" id="KW-0255">Endonuclease</keyword>
<evidence type="ECO:0000256" key="1">
    <source>
        <dbReference type="SAM" id="MobiDB-lite"/>
    </source>
</evidence>
<dbReference type="OrthoDB" id="2084290at2"/>
<accession>A0A4V6CWA6</accession>
<dbReference type="AlphaFoldDB" id="A0A4V6CWA6"/>
<sequence length="172" mass="19336">MGLRVPHRDRQPHRHHTPRLRHQRTPHRPPRPARPPIRTTHHHLHHRRRLMPFKTKAIRNRARRRIAQRVRAGEPCCLCGQPIDLSIAYPDPWSFTVEHTTPTSRGGTDDYEGLAPAHNRCNRARSNGPSGTVGRNSGSLGPLGGAPKGGPLPDLSWHRDIPGAPNTPGRRL</sequence>